<dbReference type="Pfam" id="PF02779">
    <property type="entry name" value="Transket_pyr"/>
    <property type="match status" value="1"/>
</dbReference>
<comment type="function">
    <text evidence="2">E1 component of the 2-oxoglutarate dehydrogenase (OGDH) complex which catalyzes the decarboxylation of 2-oxoglutarate, the first step in the conversion of 2-oxoglutarate to succinyl-CoA and CO(2).</text>
</comment>
<dbReference type="Gene3D" id="3.40.50.970">
    <property type="match status" value="2"/>
</dbReference>
<feature type="domain" description="Transketolase-like pyrimidine-binding" evidence="5">
    <location>
        <begin position="400"/>
        <end position="575"/>
    </location>
</feature>
<dbReference type="SUPFAM" id="SSF52518">
    <property type="entry name" value="Thiamin diphosphate-binding fold (THDP-binding)"/>
    <property type="match status" value="2"/>
</dbReference>
<dbReference type="RefSeq" id="WP_127061046.1">
    <property type="nucleotide sequence ID" value="NZ_RZHF01000008.1"/>
</dbReference>
<keyword evidence="7" id="KW-1185">Reference proteome</keyword>
<proteinExistence type="predicted"/>
<organism evidence="6 7">
    <name type="scientific">Vreelandella nanhaiensis</name>
    <dbReference type="NCBI Taxonomy" id="1258546"/>
    <lineage>
        <taxon>Bacteria</taxon>
        <taxon>Pseudomonadati</taxon>
        <taxon>Pseudomonadota</taxon>
        <taxon>Gammaproteobacteria</taxon>
        <taxon>Oceanospirillales</taxon>
        <taxon>Halomonadaceae</taxon>
        <taxon>Vreelandella</taxon>
    </lineage>
</organism>
<evidence type="ECO:0000313" key="7">
    <source>
        <dbReference type="Proteomes" id="UP000287023"/>
    </source>
</evidence>
<reference evidence="6 7" key="1">
    <citation type="submission" date="2018-12" db="EMBL/GenBank/DDBJ databases">
        <title>three novel Halomonas strain isolated from plants.</title>
        <authorList>
            <person name="Sun C."/>
        </authorList>
    </citation>
    <scope>NUCLEOTIDE SEQUENCE [LARGE SCALE GENOMIC DNA]</scope>
    <source>
        <strain evidence="6 7">JCM 18142</strain>
    </source>
</reference>
<sequence length="726" mass="78973">MKFENINNEVTMQTLKLEEGDWASLDAADAKRMVTLFLSARRFEESILQLDKLKLVHGPAHSSIGQEGGAAGCLAGLPRDTMINGTHRAHHQCVAKMINALYDDGFDPSTSSRLPEAMRTELGHLMAEILGLRDGWSGGRGGSMHLRREELGIMGTNAIVAGGLPIACGHAFAEKAKGGDAVMVSFFGDGALHQGATHEAMNLAALYELPLIFFLENNRYAVSMSVAQSTREQELLTRPQAHGIPSIRVDGMNPLSVWHAANWALQQVREQGGPVFIQADVYRYYHQSSAIPGSAFGYRTKQEEESWRVRDPYDLLRNKLNEHGSLATEQFDAIDNAISEAVAAAYESCIEGKGSSSRIRPELWPDPETVDNGLTGDLSEFEGVQFTEVEDYAKEDLEEMTLIEAMSRVMGARMREDESIYVFGEDVANMGGGTVGATKGLPAEFPGRIVNTPITENGFCGLAAGAAASGLKPIVELMYSDFFLVAGDQLLNQAGKMRHLFGGTLSVPLVLRSRIPGHEGYGSQHSMDPAGVFALFPGWRILAPSTAFDYVGLMNSALRCQDPVLILEPQELHRSKALVPKNLDHFIPIGQAHKVAEGDRLTLLTTLTMVETCRQVAAKLGGGVDIVDLRTLSLRDIDYETIGESIRKTGKVAIVEQTTRGASIGSHIADEIQRRFFDYLDQPVKRVTGGWAPPTVSKVLEDAALANEHDVEAVIREMLADSGLAA</sequence>
<dbReference type="GO" id="GO:0016624">
    <property type="term" value="F:oxidoreductase activity, acting on the aldehyde or oxo group of donors, disulfide as acceptor"/>
    <property type="evidence" value="ECO:0007669"/>
    <property type="project" value="InterPro"/>
</dbReference>
<comment type="cofactor">
    <cofactor evidence="1">
        <name>thiamine diphosphate</name>
        <dbReference type="ChEBI" id="CHEBI:58937"/>
    </cofactor>
</comment>
<dbReference type="Pfam" id="PF02780">
    <property type="entry name" value="Transketolase_C"/>
    <property type="match status" value="1"/>
</dbReference>
<name>A0A3S0W622_9GAMM</name>
<dbReference type="InterPro" id="IPR033248">
    <property type="entry name" value="Transketolase_C"/>
</dbReference>
<evidence type="ECO:0000256" key="2">
    <source>
        <dbReference type="ARBA" id="ARBA00003906"/>
    </source>
</evidence>
<gene>
    <name evidence="6" type="ORF">ELY38_07605</name>
</gene>
<dbReference type="AlphaFoldDB" id="A0A3S0W622"/>
<evidence type="ECO:0000256" key="1">
    <source>
        <dbReference type="ARBA" id="ARBA00001964"/>
    </source>
</evidence>
<dbReference type="PANTHER" id="PTHR43257">
    <property type="entry name" value="PYRUVATE DEHYDROGENASE E1 COMPONENT BETA SUBUNIT"/>
    <property type="match status" value="1"/>
</dbReference>
<dbReference type="OrthoDB" id="9780894at2"/>
<dbReference type="Gene3D" id="3.40.50.920">
    <property type="match status" value="1"/>
</dbReference>
<dbReference type="CDD" id="cd02000">
    <property type="entry name" value="TPP_E1_PDC_ADC_BCADC"/>
    <property type="match status" value="1"/>
</dbReference>
<dbReference type="InterPro" id="IPR029061">
    <property type="entry name" value="THDP-binding"/>
</dbReference>
<evidence type="ECO:0000256" key="4">
    <source>
        <dbReference type="ARBA" id="ARBA00023052"/>
    </source>
</evidence>
<dbReference type="EMBL" id="RZHF01000008">
    <property type="protein sequence ID" value="RUR32673.1"/>
    <property type="molecule type" value="Genomic_DNA"/>
</dbReference>
<dbReference type="SUPFAM" id="SSF52922">
    <property type="entry name" value="TK C-terminal domain-like"/>
    <property type="match status" value="1"/>
</dbReference>
<accession>A0A3S0W622</accession>
<comment type="caution">
    <text evidence="6">The sequence shown here is derived from an EMBL/GenBank/DDBJ whole genome shotgun (WGS) entry which is preliminary data.</text>
</comment>
<evidence type="ECO:0000256" key="3">
    <source>
        <dbReference type="ARBA" id="ARBA00023002"/>
    </source>
</evidence>
<dbReference type="InterPro" id="IPR005475">
    <property type="entry name" value="Transketolase-like_Pyr-bd"/>
</dbReference>
<dbReference type="InterPro" id="IPR009014">
    <property type="entry name" value="Transketo_C/PFOR_II"/>
</dbReference>
<keyword evidence="4" id="KW-0786">Thiamine pyrophosphate</keyword>
<dbReference type="Proteomes" id="UP000287023">
    <property type="component" value="Unassembled WGS sequence"/>
</dbReference>
<dbReference type="SMART" id="SM00861">
    <property type="entry name" value="Transket_pyr"/>
    <property type="match status" value="1"/>
</dbReference>
<protein>
    <submittedName>
        <fullName evidence="6">2-oxoisovalerate dehydrogenase</fullName>
    </submittedName>
</protein>
<dbReference type="InterPro" id="IPR001017">
    <property type="entry name" value="DH_E1"/>
</dbReference>
<keyword evidence="3" id="KW-0560">Oxidoreductase</keyword>
<evidence type="ECO:0000313" key="6">
    <source>
        <dbReference type="EMBL" id="RUR32673.1"/>
    </source>
</evidence>
<dbReference type="PANTHER" id="PTHR43257:SF2">
    <property type="entry name" value="PYRUVATE DEHYDROGENASE E1 COMPONENT SUBUNIT BETA"/>
    <property type="match status" value="1"/>
</dbReference>
<evidence type="ECO:0000259" key="5">
    <source>
        <dbReference type="SMART" id="SM00861"/>
    </source>
</evidence>
<dbReference type="Pfam" id="PF00676">
    <property type="entry name" value="E1_dh"/>
    <property type="match status" value="1"/>
</dbReference>